<reference evidence="1" key="1">
    <citation type="submission" date="2022-06" db="EMBL/GenBank/DDBJ databases">
        <authorList>
            <person name="Ping M."/>
        </authorList>
    </citation>
    <scope>NUCLEOTIDE SEQUENCE</scope>
    <source>
        <strain evidence="1">JCM11759T</strain>
        <plasmid evidence="1">unnamed1</plasmid>
    </source>
</reference>
<name>A0ABY5DJS9_9ACTN</name>
<gene>
    <name evidence="1" type="ORF">NE857_34070</name>
</gene>
<dbReference type="RefSeq" id="WP_254422215.1">
    <property type="nucleotide sequence ID" value="NZ_BAAAJB010000040.1"/>
</dbReference>
<organism evidence="1 2">
    <name type="scientific">Nocardiopsis exhalans</name>
    <dbReference type="NCBI Taxonomy" id="163604"/>
    <lineage>
        <taxon>Bacteria</taxon>
        <taxon>Bacillati</taxon>
        <taxon>Actinomycetota</taxon>
        <taxon>Actinomycetes</taxon>
        <taxon>Streptosporangiales</taxon>
        <taxon>Nocardiopsidaceae</taxon>
        <taxon>Nocardiopsis</taxon>
    </lineage>
</organism>
<keyword evidence="2" id="KW-1185">Reference proteome</keyword>
<accession>A0ABY5DJS9</accession>
<dbReference type="EMBL" id="CP099838">
    <property type="protein sequence ID" value="USY23561.1"/>
    <property type="molecule type" value="Genomic_DNA"/>
</dbReference>
<sequence length="248" mass="26473">MSYDVPADAINLMALNDLEYPPRDALTLTGLRSATAHVIDAAARHMGTTRIAAHAKLWPQARKLASKRTMPAQGDLIRLAQFTDCCIEQSLDDQRSVRRLLSDLSHSPSEAHPDRAPHELVRLLAGALTWLPLLDKSTDAFALEGLPVGLLLLDALAEHGVTDTGIDNAGGRAPEHIAVGPEGVIRISAAEDENVSRLPAATWGLQVEFIDDTGGCTTPHDSTGTPVTPALIGEVADLVAKLARDLRI</sequence>
<geneLocation type="plasmid" evidence="1 2">
    <name>unnamed1</name>
</geneLocation>
<evidence type="ECO:0000313" key="2">
    <source>
        <dbReference type="Proteomes" id="UP001055940"/>
    </source>
</evidence>
<dbReference type="Proteomes" id="UP001055940">
    <property type="component" value="Plasmid unnamed1"/>
</dbReference>
<proteinExistence type="predicted"/>
<protein>
    <submittedName>
        <fullName evidence="1">Uncharacterized protein</fullName>
    </submittedName>
</protein>
<evidence type="ECO:0000313" key="1">
    <source>
        <dbReference type="EMBL" id="USY23561.1"/>
    </source>
</evidence>
<keyword evidence="1" id="KW-0614">Plasmid</keyword>